<evidence type="ECO:0000256" key="2">
    <source>
        <dbReference type="ARBA" id="ARBA00012438"/>
    </source>
</evidence>
<evidence type="ECO:0000256" key="7">
    <source>
        <dbReference type="ARBA" id="ARBA00022840"/>
    </source>
</evidence>
<reference evidence="9 10" key="1">
    <citation type="submission" date="2024-03" db="EMBL/GenBank/DDBJ databases">
        <authorList>
            <person name="Jo J.-H."/>
        </authorList>
    </citation>
    <scope>NUCLEOTIDE SEQUENCE [LARGE SCALE GENOMIC DNA]</scope>
    <source>
        <strain evidence="9 10">PS1R-30</strain>
    </source>
</reference>
<protein>
    <recommendedName>
        <fullName evidence="2">histidine kinase</fullName>
        <ecNumber evidence="2">2.7.13.3</ecNumber>
    </recommendedName>
</protein>
<keyword evidence="4" id="KW-0808">Transferase</keyword>
<keyword evidence="3" id="KW-0597">Phosphoprotein</keyword>
<dbReference type="Gene3D" id="3.30.450.20">
    <property type="entry name" value="PAS domain"/>
    <property type="match status" value="1"/>
</dbReference>
<evidence type="ECO:0000256" key="4">
    <source>
        <dbReference type="ARBA" id="ARBA00022679"/>
    </source>
</evidence>
<dbReference type="SMART" id="SM00911">
    <property type="entry name" value="HWE_HK"/>
    <property type="match status" value="1"/>
</dbReference>
<keyword evidence="10" id="KW-1185">Reference proteome</keyword>
<dbReference type="GO" id="GO:0016301">
    <property type="term" value="F:kinase activity"/>
    <property type="evidence" value="ECO:0007669"/>
    <property type="project" value="UniProtKB-KW"/>
</dbReference>
<dbReference type="SUPFAM" id="SSF55874">
    <property type="entry name" value="ATPase domain of HSP90 chaperone/DNA topoisomerase II/histidine kinase"/>
    <property type="match status" value="1"/>
</dbReference>
<proteinExistence type="predicted"/>
<evidence type="ECO:0000256" key="3">
    <source>
        <dbReference type="ARBA" id="ARBA00022553"/>
    </source>
</evidence>
<keyword evidence="6 9" id="KW-0418">Kinase</keyword>
<dbReference type="Pfam" id="PF07536">
    <property type="entry name" value="HWE_HK"/>
    <property type="match status" value="1"/>
</dbReference>
<accession>A0ABU8S067</accession>
<evidence type="ECO:0000259" key="8">
    <source>
        <dbReference type="SMART" id="SM00911"/>
    </source>
</evidence>
<dbReference type="EMBL" id="JBBHJZ010000004">
    <property type="protein sequence ID" value="MEJ5978695.1"/>
    <property type="molecule type" value="Genomic_DNA"/>
</dbReference>
<dbReference type="RefSeq" id="WP_339588634.1">
    <property type="nucleotide sequence ID" value="NZ_JBBHJZ010000004.1"/>
</dbReference>
<dbReference type="Gene3D" id="3.30.565.10">
    <property type="entry name" value="Histidine kinase-like ATPase, C-terminal domain"/>
    <property type="match status" value="1"/>
</dbReference>
<sequence>MSDSDADIEAAEDVASLIVTHDWSASPLGPPETWSTSLRTTVGMLLRAHAEIVLFWGPDFVALYNDSYAQTIGDKHPRALGRPARENWAELWDDLEPLLRGVYETGETFSAKDRAFYIERHGYGETVYFDISYSAVPDDRGGIGGVLCIVSETTERHRAGEHLQLVVHELNHRMKNSLAMVQSIARQTFRNAEDLSDAQERFSARLIALAQANDLLTGERGARASLRGAVAQAVAPYQPSEHRVELIGPEVLLRPKSALTLTLAMHELATNAVKYGAWSNDRGTVTVEWSRHETGGGAERLNIEWRETGGPPVVPPARRGFGSRLIERGLAGELDGEVELIFADTGLRCTVDAPLPALRES</sequence>
<feature type="domain" description="Signal transduction histidine kinase HWE region" evidence="8">
    <location>
        <begin position="169"/>
        <end position="250"/>
    </location>
</feature>
<comment type="catalytic activity">
    <reaction evidence="1">
        <text>ATP + protein L-histidine = ADP + protein N-phospho-L-histidine.</text>
        <dbReference type="EC" id="2.7.13.3"/>
    </reaction>
</comment>
<evidence type="ECO:0000256" key="6">
    <source>
        <dbReference type="ARBA" id="ARBA00022777"/>
    </source>
</evidence>
<evidence type="ECO:0000256" key="5">
    <source>
        <dbReference type="ARBA" id="ARBA00022741"/>
    </source>
</evidence>
<dbReference type="PANTHER" id="PTHR41523">
    <property type="entry name" value="TWO-COMPONENT SYSTEM SENSOR PROTEIN"/>
    <property type="match status" value="1"/>
</dbReference>
<organism evidence="9 10">
    <name type="scientific">Novosphingobium anseongense</name>
    <dbReference type="NCBI Taxonomy" id="3133436"/>
    <lineage>
        <taxon>Bacteria</taxon>
        <taxon>Pseudomonadati</taxon>
        <taxon>Pseudomonadota</taxon>
        <taxon>Alphaproteobacteria</taxon>
        <taxon>Sphingomonadales</taxon>
        <taxon>Sphingomonadaceae</taxon>
        <taxon>Novosphingobium</taxon>
    </lineage>
</organism>
<evidence type="ECO:0000256" key="1">
    <source>
        <dbReference type="ARBA" id="ARBA00000085"/>
    </source>
</evidence>
<dbReference type="Proteomes" id="UP001361239">
    <property type="component" value="Unassembled WGS sequence"/>
</dbReference>
<name>A0ABU8S067_9SPHN</name>
<keyword evidence="7" id="KW-0067">ATP-binding</keyword>
<dbReference type="PANTHER" id="PTHR41523:SF7">
    <property type="entry name" value="HISTIDINE KINASE"/>
    <property type="match status" value="1"/>
</dbReference>
<comment type="caution">
    <text evidence="9">The sequence shown here is derived from an EMBL/GenBank/DDBJ whole genome shotgun (WGS) entry which is preliminary data.</text>
</comment>
<dbReference type="Pfam" id="PF08448">
    <property type="entry name" value="PAS_4"/>
    <property type="match status" value="1"/>
</dbReference>
<dbReference type="InterPro" id="IPR011102">
    <property type="entry name" value="Sig_transdc_His_kinase_HWE"/>
</dbReference>
<evidence type="ECO:0000313" key="10">
    <source>
        <dbReference type="Proteomes" id="UP001361239"/>
    </source>
</evidence>
<dbReference type="InterPro" id="IPR036890">
    <property type="entry name" value="HATPase_C_sf"/>
</dbReference>
<keyword evidence="5" id="KW-0547">Nucleotide-binding</keyword>
<dbReference type="InterPro" id="IPR035965">
    <property type="entry name" value="PAS-like_dom_sf"/>
</dbReference>
<dbReference type="InterPro" id="IPR013656">
    <property type="entry name" value="PAS_4"/>
</dbReference>
<dbReference type="SUPFAM" id="SSF55785">
    <property type="entry name" value="PYP-like sensor domain (PAS domain)"/>
    <property type="match status" value="1"/>
</dbReference>
<gene>
    <name evidence="9" type="ORF">WG901_18725</name>
</gene>
<dbReference type="EC" id="2.7.13.3" evidence="2"/>
<evidence type="ECO:0000313" key="9">
    <source>
        <dbReference type="EMBL" id="MEJ5978695.1"/>
    </source>
</evidence>